<proteinExistence type="predicted"/>
<dbReference type="AlphaFoldDB" id="A0A9D1LGW9"/>
<evidence type="ECO:0000259" key="1">
    <source>
        <dbReference type="Pfam" id="PF01048"/>
    </source>
</evidence>
<gene>
    <name evidence="2" type="ORF">IAB68_02715</name>
</gene>
<accession>A0A9D1LGW9</accession>
<dbReference type="Gene3D" id="3.40.50.1580">
    <property type="entry name" value="Nucleoside phosphorylase domain"/>
    <property type="match status" value="1"/>
</dbReference>
<dbReference type="GO" id="GO:0005829">
    <property type="term" value="C:cytosol"/>
    <property type="evidence" value="ECO:0007669"/>
    <property type="project" value="TreeGrafter"/>
</dbReference>
<evidence type="ECO:0000313" key="2">
    <source>
        <dbReference type="EMBL" id="HIU40198.1"/>
    </source>
</evidence>
<feature type="domain" description="Nucleoside phosphorylase" evidence="1">
    <location>
        <begin position="14"/>
        <end position="212"/>
    </location>
</feature>
<dbReference type="InterPro" id="IPR035994">
    <property type="entry name" value="Nucleoside_phosphorylase_sf"/>
</dbReference>
<dbReference type="Proteomes" id="UP000824074">
    <property type="component" value="Unassembled WGS sequence"/>
</dbReference>
<dbReference type="EMBL" id="DVMT01000028">
    <property type="protein sequence ID" value="HIU40198.1"/>
    <property type="molecule type" value="Genomic_DNA"/>
</dbReference>
<dbReference type="PANTHER" id="PTHR46832">
    <property type="entry name" value="5'-METHYLTHIOADENOSINE/S-ADENOSYLHOMOCYSTEINE NUCLEOSIDASE"/>
    <property type="match status" value="1"/>
</dbReference>
<dbReference type="PANTHER" id="PTHR46832:SF1">
    <property type="entry name" value="5'-METHYLTHIOADENOSINE_S-ADENOSYLHOMOCYSTEINE NUCLEOSIDASE"/>
    <property type="match status" value="1"/>
</dbReference>
<reference evidence="2" key="1">
    <citation type="submission" date="2020-10" db="EMBL/GenBank/DDBJ databases">
        <authorList>
            <person name="Gilroy R."/>
        </authorList>
    </citation>
    <scope>NUCLEOTIDE SEQUENCE</scope>
    <source>
        <strain evidence="2">CHK193-30670</strain>
    </source>
</reference>
<protein>
    <submittedName>
        <fullName evidence="2">5'-methylthioadenosine/S-adenosylhomocysteine nucleosidase</fullName>
    </submittedName>
</protein>
<dbReference type="GO" id="GO:0019284">
    <property type="term" value="P:L-methionine salvage from S-adenosylmethionine"/>
    <property type="evidence" value="ECO:0007669"/>
    <property type="project" value="TreeGrafter"/>
</dbReference>
<dbReference type="GO" id="GO:0008930">
    <property type="term" value="F:methylthioadenosine nucleosidase activity"/>
    <property type="evidence" value="ECO:0007669"/>
    <property type="project" value="TreeGrafter"/>
</dbReference>
<evidence type="ECO:0000313" key="3">
    <source>
        <dbReference type="Proteomes" id="UP000824074"/>
    </source>
</evidence>
<dbReference type="Pfam" id="PF01048">
    <property type="entry name" value="PNP_UDP_1"/>
    <property type="match status" value="1"/>
</dbReference>
<comment type="caution">
    <text evidence="2">The sequence shown here is derived from an EMBL/GenBank/DDBJ whole genome shotgun (WGS) entry which is preliminary data.</text>
</comment>
<dbReference type="CDD" id="cd09008">
    <property type="entry name" value="MTAN"/>
    <property type="match status" value="1"/>
</dbReference>
<reference evidence="2" key="2">
    <citation type="journal article" date="2021" name="PeerJ">
        <title>Extensive microbial diversity within the chicken gut microbiome revealed by metagenomics and culture.</title>
        <authorList>
            <person name="Gilroy R."/>
            <person name="Ravi A."/>
            <person name="Getino M."/>
            <person name="Pursley I."/>
            <person name="Horton D.L."/>
            <person name="Alikhan N.F."/>
            <person name="Baker D."/>
            <person name="Gharbi K."/>
            <person name="Hall N."/>
            <person name="Watson M."/>
            <person name="Adriaenssens E.M."/>
            <person name="Foster-Nyarko E."/>
            <person name="Jarju S."/>
            <person name="Secka A."/>
            <person name="Antonio M."/>
            <person name="Oren A."/>
            <person name="Chaudhuri R.R."/>
            <person name="La Ragione R."/>
            <person name="Hildebrand F."/>
            <person name="Pallen M.J."/>
        </authorList>
    </citation>
    <scope>NUCLEOTIDE SEQUENCE</scope>
    <source>
        <strain evidence="2">CHK193-30670</strain>
    </source>
</reference>
<organism evidence="2 3">
    <name type="scientific">Candidatus Aphodocola excrementigallinarum</name>
    <dbReference type="NCBI Taxonomy" id="2840670"/>
    <lineage>
        <taxon>Bacteria</taxon>
        <taxon>Bacillati</taxon>
        <taxon>Bacillota</taxon>
        <taxon>Bacilli</taxon>
        <taxon>Candidatus Aphodocola</taxon>
    </lineage>
</organism>
<dbReference type="GO" id="GO:0008782">
    <property type="term" value="F:adenosylhomocysteine nucleosidase activity"/>
    <property type="evidence" value="ECO:0007669"/>
    <property type="project" value="TreeGrafter"/>
</dbReference>
<dbReference type="GO" id="GO:0009116">
    <property type="term" value="P:nucleoside metabolic process"/>
    <property type="evidence" value="ECO:0007669"/>
    <property type="project" value="InterPro"/>
</dbReference>
<dbReference type="InterPro" id="IPR000845">
    <property type="entry name" value="Nucleoside_phosphorylase_d"/>
</dbReference>
<name>A0A9D1LGW9_9FIRM</name>
<dbReference type="SUPFAM" id="SSF53167">
    <property type="entry name" value="Purine and uridine phosphorylases"/>
    <property type="match status" value="1"/>
</dbReference>
<sequence>MLAIVASDRCYINELLEKLTFSKELSPNKTELYKCNYKDHEFLLLVTGYGKVNIGSSLRYICEKYKVKAVLTIGTCGSVSDTNDIFTAIIPHSSLEFDVDFMPNGYLQGVIPKLSKGIYKTDEDLNDCLKRASNTSGVSYSNDLIATSDMFVSNYSLANSIRREYNASAVDCECGSVGEFCFVNNISYACIKVVSNFSNNNGIKQFNLYDDESSKISQRITYKFLKEFYEA</sequence>